<protein>
    <submittedName>
        <fullName evidence="1">Uncharacterized protein</fullName>
    </submittedName>
</protein>
<reference evidence="1 2" key="1">
    <citation type="journal article" date="2011" name="Proc. Natl. Acad. Sci. U.S.A.">
        <title>Comparative genomics of xylose-fermenting fungi for enhanced biofuel production.</title>
        <authorList>
            <person name="Wohlbach D.J."/>
            <person name="Kuo A."/>
            <person name="Sato T.K."/>
            <person name="Potts K.M."/>
            <person name="Salamov A.A."/>
            <person name="LaButti K.M."/>
            <person name="Sun H."/>
            <person name="Clum A."/>
            <person name="Pangilinan J.L."/>
            <person name="Lindquist E.A."/>
            <person name="Lucas S."/>
            <person name="Lapidus A."/>
            <person name="Jin M."/>
            <person name="Gunawan C."/>
            <person name="Balan V."/>
            <person name="Dale B.E."/>
            <person name="Jeffries T.W."/>
            <person name="Zinkel R."/>
            <person name="Barry K.W."/>
            <person name="Grigoriev I.V."/>
            <person name="Gasch A.P."/>
        </authorList>
    </citation>
    <scope>NUCLEOTIDE SEQUENCE [LARGE SCALE GENOMIC DNA]</scope>
    <source>
        <strain evidence="2">NRRL Y-27907 / 11-Y1</strain>
    </source>
</reference>
<gene>
    <name evidence="1" type="ORF">SPAPADRAFT_52646</name>
</gene>
<dbReference type="HOGENOM" id="CLU_1184869_0_0_1"/>
<organism evidence="2">
    <name type="scientific">Spathaspora passalidarum (strain NRRL Y-27907 / 11-Y1)</name>
    <dbReference type="NCBI Taxonomy" id="619300"/>
    <lineage>
        <taxon>Eukaryota</taxon>
        <taxon>Fungi</taxon>
        <taxon>Dikarya</taxon>
        <taxon>Ascomycota</taxon>
        <taxon>Saccharomycotina</taxon>
        <taxon>Pichiomycetes</taxon>
        <taxon>Debaryomycetaceae</taxon>
        <taxon>Spathaspora</taxon>
    </lineage>
</organism>
<dbReference type="Proteomes" id="UP000000709">
    <property type="component" value="Unassembled WGS sequence"/>
</dbReference>
<sequence length="237" mass="27381">MKLVTAIIHWLSEFPKSVVSADCNLSQFVTPFMIYNLFKFLFNEVDFNVPFEMSLDELFQLPYCELPYSFANQFNQVGSHNIISQIRILEMILANHFQNTLNNPDQIPDINLHRLILHQNATEITKYCKALVLIGTYTSKLSTVGLTTIEFLADEDKNMLEDIMAQRQRSYNKEIVPYFQSDIENRSNDAEVASSDQASNNGSAPDYIDQDDLKLLRWKVRLYEGVIYTLTMSKEPN</sequence>
<dbReference type="RefSeq" id="XP_007377544.1">
    <property type="nucleotide sequence ID" value="XM_007377482.1"/>
</dbReference>
<evidence type="ECO:0000313" key="1">
    <source>
        <dbReference type="EMBL" id="EGW30573.1"/>
    </source>
</evidence>
<dbReference type="InParanoid" id="G3AUL7"/>
<dbReference type="OrthoDB" id="4019919at2759"/>
<dbReference type="eggNOG" id="ENOG502RQCB">
    <property type="taxonomic scope" value="Eukaryota"/>
</dbReference>
<dbReference type="KEGG" id="spaa:SPAPADRAFT_52646"/>
<keyword evidence="2" id="KW-1185">Reference proteome</keyword>
<name>G3AUL7_SPAPN</name>
<proteinExistence type="predicted"/>
<accession>G3AUL7</accession>
<dbReference type="OMA" id="NGSAPDY"/>
<dbReference type="EMBL" id="GL996505">
    <property type="protein sequence ID" value="EGW30573.1"/>
    <property type="molecule type" value="Genomic_DNA"/>
</dbReference>
<evidence type="ECO:0000313" key="2">
    <source>
        <dbReference type="Proteomes" id="UP000000709"/>
    </source>
</evidence>
<dbReference type="AlphaFoldDB" id="G3AUL7"/>
<dbReference type="GeneID" id="18871701"/>